<evidence type="ECO:0000313" key="2">
    <source>
        <dbReference type="EMBL" id="SAL28834.1"/>
    </source>
</evidence>
<dbReference type="Proteomes" id="UP000198263">
    <property type="component" value="Unassembled WGS sequence"/>
</dbReference>
<name>A0A658QWG6_9BURK</name>
<organism evidence="2 3">
    <name type="scientific">Caballeronia concitans</name>
    <dbReference type="NCBI Taxonomy" id="1777133"/>
    <lineage>
        <taxon>Bacteria</taxon>
        <taxon>Pseudomonadati</taxon>
        <taxon>Pseudomonadota</taxon>
        <taxon>Betaproteobacteria</taxon>
        <taxon>Burkholderiales</taxon>
        <taxon>Burkholderiaceae</taxon>
        <taxon>Caballeronia</taxon>
    </lineage>
</organism>
<evidence type="ECO:0000256" key="1">
    <source>
        <dbReference type="SAM" id="Phobius"/>
    </source>
</evidence>
<accession>A0A658QWG6</accession>
<sequence>MAMAMATATHFHSDARSVGDNARHPVNARIAMNIVRTAAVLVVATLLLGGCGLFGCAGWATNGAGFGGCSVGTRF</sequence>
<protein>
    <submittedName>
        <fullName evidence="2">Uncharacterized protein</fullName>
    </submittedName>
</protein>
<gene>
    <name evidence="2" type="ORF">AWB72_02362</name>
</gene>
<reference evidence="2 3" key="1">
    <citation type="submission" date="2016-01" db="EMBL/GenBank/DDBJ databases">
        <authorList>
            <person name="Peeters C."/>
        </authorList>
    </citation>
    <scope>NUCLEOTIDE SEQUENCE [LARGE SCALE GENOMIC DNA]</scope>
    <source>
        <strain evidence="2">LMG 29315</strain>
    </source>
</reference>
<keyword evidence="1" id="KW-1133">Transmembrane helix</keyword>
<keyword evidence="1" id="KW-0812">Transmembrane</keyword>
<dbReference type="EMBL" id="FCNV02000003">
    <property type="protein sequence ID" value="SAL28834.1"/>
    <property type="molecule type" value="Genomic_DNA"/>
</dbReference>
<comment type="caution">
    <text evidence="2">The sequence shown here is derived from an EMBL/GenBank/DDBJ whole genome shotgun (WGS) entry which is preliminary data.</text>
</comment>
<keyword evidence="1" id="KW-0472">Membrane</keyword>
<keyword evidence="3" id="KW-1185">Reference proteome</keyword>
<dbReference type="AlphaFoldDB" id="A0A658QWG6"/>
<evidence type="ECO:0000313" key="3">
    <source>
        <dbReference type="Proteomes" id="UP000198263"/>
    </source>
</evidence>
<feature type="transmembrane region" description="Helical" evidence="1">
    <location>
        <begin position="38"/>
        <end position="60"/>
    </location>
</feature>
<proteinExistence type="predicted"/>